<name>A0A9D4HYQ0_DREPO</name>
<feature type="coiled-coil region" evidence="1">
    <location>
        <begin position="2"/>
        <end position="40"/>
    </location>
</feature>
<evidence type="ECO:0000313" key="2">
    <source>
        <dbReference type="EMBL" id="KAH3737814.1"/>
    </source>
</evidence>
<protein>
    <submittedName>
        <fullName evidence="2">Uncharacterized protein</fullName>
    </submittedName>
</protein>
<evidence type="ECO:0000313" key="3">
    <source>
        <dbReference type="Proteomes" id="UP000828390"/>
    </source>
</evidence>
<dbReference type="AlphaFoldDB" id="A0A9D4HYQ0"/>
<organism evidence="2 3">
    <name type="scientific">Dreissena polymorpha</name>
    <name type="common">Zebra mussel</name>
    <name type="synonym">Mytilus polymorpha</name>
    <dbReference type="NCBI Taxonomy" id="45954"/>
    <lineage>
        <taxon>Eukaryota</taxon>
        <taxon>Metazoa</taxon>
        <taxon>Spiralia</taxon>
        <taxon>Lophotrochozoa</taxon>
        <taxon>Mollusca</taxon>
        <taxon>Bivalvia</taxon>
        <taxon>Autobranchia</taxon>
        <taxon>Heteroconchia</taxon>
        <taxon>Euheterodonta</taxon>
        <taxon>Imparidentia</taxon>
        <taxon>Neoheterodontei</taxon>
        <taxon>Myida</taxon>
        <taxon>Dreissenoidea</taxon>
        <taxon>Dreissenidae</taxon>
        <taxon>Dreissena</taxon>
    </lineage>
</organism>
<reference evidence="2" key="2">
    <citation type="submission" date="2020-11" db="EMBL/GenBank/DDBJ databases">
        <authorList>
            <person name="McCartney M.A."/>
            <person name="Auch B."/>
            <person name="Kono T."/>
            <person name="Mallez S."/>
            <person name="Becker A."/>
            <person name="Gohl D.M."/>
            <person name="Silverstein K.A.T."/>
            <person name="Koren S."/>
            <person name="Bechman K.B."/>
            <person name="Herman A."/>
            <person name="Abrahante J.E."/>
            <person name="Garbe J."/>
        </authorList>
    </citation>
    <scope>NUCLEOTIDE SEQUENCE</scope>
    <source>
        <strain evidence="2">Duluth1</strain>
        <tissue evidence="2">Whole animal</tissue>
    </source>
</reference>
<comment type="caution">
    <text evidence="2">The sequence shown here is derived from an EMBL/GenBank/DDBJ whole genome shotgun (WGS) entry which is preliminary data.</text>
</comment>
<dbReference type="EMBL" id="JAIWYP010000011">
    <property type="protein sequence ID" value="KAH3737814.1"/>
    <property type="molecule type" value="Genomic_DNA"/>
</dbReference>
<evidence type="ECO:0000256" key="1">
    <source>
        <dbReference type="SAM" id="Coils"/>
    </source>
</evidence>
<keyword evidence="1" id="KW-0175">Coiled coil</keyword>
<proteinExistence type="predicted"/>
<accession>A0A9D4HYQ0</accession>
<dbReference type="Proteomes" id="UP000828390">
    <property type="component" value="Unassembled WGS sequence"/>
</dbReference>
<gene>
    <name evidence="2" type="ORF">DPMN_044409</name>
</gene>
<reference evidence="2" key="1">
    <citation type="journal article" date="2019" name="bioRxiv">
        <title>The Genome of the Zebra Mussel, Dreissena polymorpha: A Resource for Invasive Species Research.</title>
        <authorList>
            <person name="McCartney M.A."/>
            <person name="Auch B."/>
            <person name="Kono T."/>
            <person name="Mallez S."/>
            <person name="Zhang Y."/>
            <person name="Obille A."/>
            <person name="Becker A."/>
            <person name="Abrahante J.E."/>
            <person name="Garbe J."/>
            <person name="Badalamenti J.P."/>
            <person name="Herman A."/>
            <person name="Mangelson H."/>
            <person name="Liachko I."/>
            <person name="Sullivan S."/>
            <person name="Sone E.D."/>
            <person name="Koren S."/>
            <person name="Silverstein K.A.T."/>
            <person name="Beckman K.B."/>
            <person name="Gohl D.M."/>
        </authorList>
    </citation>
    <scope>NUCLEOTIDE SEQUENCE</scope>
    <source>
        <strain evidence="2">Duluth1</strain>
        <tissue evidence="2">Whole animal</tissue>
    </source>
</reference>
<keyword evidence="3" id="KW-1185">Reference proteome</keyword>
<sequence>MINDLSETAIKYGEELNQLSDKLKIANDQLRDQADRYLAEIGKWSDSMKNKDLDIDQENF</sequence>